<evidence type="ECO:0000313" key="2">
    <source>
        <dbReference type="Proteomes" id="UP001314169"/>
    </source>
</evidence>
<dbReference type="EMBL" id="OY882868">
    <property type="protein sequence ID" value="CAK6434364.1"/>
    <property type="molecule type" value="Genomic_DNA"/>
</dbReference>
<name>A0ABN9ZCE4_PIPNA</name>
<proteinExistence type="predicted"/>
<reference evidence="1" key="1">
    <citation type="submission" date="2023-12" db="EMBL/GenBank/DDBJ databases">
        <authorList>
            <person name="Brown T."/>
        </authorList>
    </citation>
    <scope>NUCLEOTIDE SEQUENCE</scope>
</reference>
<dbReference type="Proteomes" id="UP001314169">
    <property type="component" value="Chromosome 11"/>
</dbReference>
<evidence type="ECO:0000313" key="1">
    <source>
        <dbReference type="EMBL" id="CAK6434364.1"/>
    </source>
</evidence>
<gene>
    <name evidence="1" type="ORF">MPIPNATIZW_LOCUS2670</name>
</gene>
<organism evidence="1 2">
    <name type="scientific">Pipistrellus nathusii</name>
    <name type="common">Nathusius' pipistrelle</name>
    <dbReference type="NCBI Taxonomy" id="59473"/>
    <lineage>
        <taxon>Eukaryota</taxon>
        <taxon>Metazoa</taxon>
        <taxon>Chordata</taxon>
        <taxon>Craniata</taxon>
        <taxon>Vertebrata</taxon>
        <taxon>Euteleostomi</taxon>
        <taxon>Mammalia</taxon>
        <taxon>Eutheria</taxon>
        <taxon>Laurasiatheria</taxon>
        <taxon>Chiroptera</taxon>
        <taxon>Yangochiroptera</taxon>
        <taxon>Vespertilionidae</taxon>
        <taxon>Pipistrellus</taxon>
    </lineage>
</organism>
<protein>
    <submittedName>
        <fullName evidence="1">Uncharacterized protein</fullName>
    </submittedName>
</protein>
<sequence length="141" mass="14846">MCERAGVFHRLTKRFILKGYSLSSVRLKVHGAPSSCSRPAGEQRTGAENPLSHLRLGCPACAPELTEGGMKKTGEAPLGDIPSGLAQWGQCSEQHGASCPENLDVGPGHTPESAPTAALPMPLSCLYIQLRATSGPCLLRL</sequence>
<keyword evidence="2" id="KW-1185">Reference proteome</keyword>
<accession>A0ABN9ZCE4</accession>